<keyword evidence="3" id="KW-0731">Sigma factor</keyword>
<comment type="similarity">
    <text evidence="1">Belongs to the sigma-70 factor family. ECF subfamily.</text>
</comment>
<dbReference type="Proteomes" id="UP001596303">
    <property type="component" value="Unassembled WGS sequence"/>
</dbReference>
<keyword evidence="4" id="KW-0804">Transcription</keyword>
<evidence type="ECO:0000256" key="4">
    <source>
        <dbReference type="ARBA" id="ARBA00023163"/>
    </source>
</evidence>
<dbReference type="InterPro" id="IPR007627">
    <property type="entry name" value="RNA_pol_sigma70_r2"/>
</dbReference>
<dbReference type="RefSeq" id="WP_377378723.1">
    <property type="nucleotide sequence ID" value="NZ_JBHSSW010000012.1"/>
</dbReference>
<keyword evidence="2" id="KW-0805">Transcription regulation</keyword>
<protein>
    <submittedName>
        <fullName evidence="7">RNA polymerase sigma factor</fullName>
    </submittedName>
</protein>
<keyword evidence="8" id="KW-1185">Reference proteome</keyword>
<evidence type="ECO:0000259" key="5">
    <source>
        <dbReference type="Pfam" id="PF04542"/>
    </source>
</evidence>
<dbReference type="NCBIfam" id="TIGR02937">
    <property type="entry name" value="sigma70-ECF"/>
    <property type="match status" value="1"/>
</dbReference>
<dbReference type="PANTHER" id="PTHR43133:SF63">
    <property type="entry name" value="RNA POLYMERASE SIGMA FACTOR FECI-RELATED"/>
    <property type="match status" value="1"/>
</dbReference>
<feature type="domain" description="RNA polymerase sigma factor 70 region 4 type 2" evidence="6">
    <location>
        <begin position="122"/>
        <end position="170"/>
    </location>
</feature>
<dbReference type="EMBL" id="JBHSSW010000012">
    <property type="protein sequence ID" value="MFC6198477.1"/>
    <property type="molecule type" value="Genomic_DNA"/>
</dbReference>
<feature type="domain" description="RNA polymerase sigma-70 region 2" evidence="5">
    <location>
        <begin position="22"/>
        <end position="89"/>
    </location>
</feature>
<evidence type="ECO:0000256" key="3">
    <source>
        <dbReference type="ARBA" id="ARBA00023082"/>
    </source>
</evidence>
<evidence type="ECO:0000256" key="2">
    <source>
        <dbReference type="ARBA" id="ARBA00023015"/>
    </source>
</evidence>
<dbReference type="PANTHER" id="PTHR43133">
    <property type="entry name" value="RNA POLYMERASE ECF-TYPE SIGMA FACTO"/>
    <property type="match status" value="1"/>
</dbReference>
<dbReference type="CDD" id="cd06171">
    <property type="entry name" value="Sigma70_r4"/>
    <property type="match status" value="1"/>
</dbReference>
<dbReference type="InterPro" id="IPR014284">
    <property type="entry name" value="RNA_pol_sigma-70_dom"/>
</dbReference>
<dbReference type="Pfam" id="PF04542">
    <property type="entry name" value="Sigma70_r2"/>
    <property type="match status" value="1"/>
</dbReference>
<organism evidence="7 8">
    <name type="scientific">Ponticaulis profundi</name>
    <dbReference type="NCBI Taxonomy" id="2665222"/>
    <lineage>
        <taxon>Bacteria</taxon>
        <taxon>Pseudomonadati</taxon>
        <taxon>Pseudomonadota</taxon>
        <taxon>Alphaproteobacteria</taxon>
        <taxon>Hyphomonadales</taxon>
        <taxon>Hyphomonadaceae</taxon>
        <taxon>Ponticaulis</taxon>
    </lineage>
</organism>
<dbReference type="InterPro" id="IPR039425">
    <property type="entry name" value="RNA_pol_sigma-70-like"/>
</dbReference>
<sequence length="184" mass="20640">MSAEALPEKDPTALLRGLTERLYRKHGAHLIVWLRKRFGDGPPEPEDCAQAAFAKISGMDSFDHVEDQRAFLYTVAANIAVSGIRSQRRATRLIEENVSHTDIIFENLTPERVLLGKDNFKQLKKALSQLTDRQREIVERSRLKGQTYAQISQETGWSLGTISAELRTAMLVLAKIHDPSGGDE</sequence>
<dbReference type="InterPro" id="IPR013249">
    <property type="entry name" value="RNA_pol_sigma70_r4_t2"/>
</dbReference>
<dbReference type="Gene3D" id="1.10.1740.10">
    <property type="match status" value="1"/>
</dbReference>
<dbReference type="Gene3D" id="1.10.10.10">
    <property type="entry name" value="Winged helix-like DNA-binding domain superfamily/Winged helix DNA-binding domain"/>
    <property type="match status" value="1"/>
</dbReference>
<reference evidence="8" key="1">
    <citation type="journal article" date="2019" name="Int. J. Syst. Evol. Microbiol.">
        <title>The Global Catalogue of Microorganisms (GCM) 10K type strain sequencing project: providing services to taxonomists for standard genome sequencing and annotation.</title>
        <authorList>
            <consortium name="The Broad Institute Genomics Platform"/>
            <consortium name="The Broad Institute Genome Sequencing Center for Infectious Disease"/>
            <person name="Wu L."/>
            <person name="Ma J."/>
        </authorList>
    </citation>
    <scope>NUCLEOTIDE SEQUENCE [LARGE SCALE GENOMIC DNA]</scope>
    <source>
        <strain evidence="8">CGMCC-1.15741</strain>
    </source>
</reference>
<dbReference type="InterPro" id="IPR013324">
    <property type="entry name" value="RNA_pol_sigma_r3/r4-like"/>
</dbReference>
<dbReference type="InterPro" id="IPR036388">
    <property type="entry name" value="WH-like_DNA-bd_sf"/>
</dbReference>
<evidence type="ECO:0000259" key="6">
    <source>
        <dbReference type="Pfam" id="PF08281"/>
    </source>
</evidence>
<evidence type="ECO:0000313" key="8">
    <source>
        <dbReference type="Proteomes" id="UP001596303"/>
    </source>
</evidence>
<dbReference type="Pfam" id="PF08281">
    <property type="entry name" value="Sigma70_r4_2"/>
    <property type="match status" value="1"/>
</dbReference>
<dbReference type="InterPro" id="IPR013325">
    <property type="entry name" value="RNA_pol_sigma_r2"/>
</dbReference>
<gene>
    <name evidence="7" type="ORF">ACFQDM_10315</name>
</gene>
<evidence type="ECO:0000313" key="7">
    <source>
        <dbReference type="EMBL" id="MFC6198477.1"/>
    </source>
</evidence>
<dbReference type="SUPFAM" id="SSF88946">
    <property type="entry name" value="Sigma2 domain of RNA polymerase sigma factors"/>
    <property type="match status" value="1"/>
</dbReference>
<name>A0ABW1SA04_9PROT</name>
<proteinExistence type="inferred from homology"/>
<evidence type="ECO:0000256" key="1">
    <source>
        <dbReference type="ARBA" id="ARBA00010641"/>
    </source>
</evidence>
<dbReference type="SUPFAM" id="SSF88659">
    <property type="entry name" value="Sigma3 and sigma4 domains of RNA polymerase sigma factors"/>
    <property type="match status" value="1"/>
</dbReference>
<comment type="caution">
    <text evidence="7">The sequence shown here is derived from an EMBL/GenBank/DDBJ whole genome shotgun (WGS) entry which is preliminary data.</text>
</comment>
<accession>A0ABW1SA04</accession>